<comment type="function">
    <text evidence="2">Catalyzes the ATP-dependent biosynthesis of glutamine from glutamate and ammonia.</text>
</comment>
<comment type="similarity">
    <text evidence="7 8">Belongs to the glutamine synthetase family.</text>
</comment>
<evidence type="ECO:0000256" key="3">
    <source>
        <dbReference type="ARBA" id="ARBA00022598"/>
    </source>
</evidence>
<keyword evidence="11" id="KW-1185">Reference proteome</keyword>
<comment type="cofactor">
    <cofactor evidence="1">
        <name>Mg(2+)</name>
        <dbReference type="ChEBI" id="CHEBI:18420"/>
    </cofactor>
</comment>
<evidence type="ECO:0000256" key="1">
    <source>
        <dbReference type="ARBA" id="ARBA00001946"/>
    </source>
</evidence>
<keyword evidence="5" id="KW-0067">ATP-binding</keyword>
<dbReference type="PANTHER" id="PTHR43785:SF12">
    <property type="entry name" value="TYPE-1 GLUTAMINE SYNTHETASE 2"/>
    <property type="match status" value="1"/>
</dbReference>
<dbReference type="Pfam" id="PF16952">
    <property type="entry name" value="Gln-synt_N_2"/>
    <property type="match status" value="1"/>
</dbReference>
<organism evidence="10 11">
    <name type="scientific">Sphingosinicella xenopeptidilytica</name>
    <dbReference type="NCBI Taxonomy" id="364098"/>
    <lineage>
        <taxon>Bacteria</taxon>
        <taxon>Pseudomonadati</taxon>
        <taxon>Pseudomonadota</taxon>
        <taxon>Alphaproteobacteria</taxon>
        <taxon>Sphingomonadales</taxon>
        <taxon>Sphingosinicellaceae</taxon>
        <taxon>Sphingosinicella</taxon>
    </lineage>
</organism>
<evidence type="ECO:0000256" key="8">
    <source>
        <dbReference type="RuleBase" id="RU000384"/>
    </source>
</evidence>
<comment type="caution">
    <text evidence="10">The sequence shown here is derived from an EMBL/GenBank/DDBJ whole genome shotgun (WGS) entry which is preliminary data.</text>
</comment>
<dbReference type="Proteomes" id="UP001597124">
    <property type="component" value="Unassembled WGS sequence"/>
</dbReference>
<dbReference type="Gene3D" id="3.30.590.10">
    <property type="entry name" value="Glutamine synthetase/guanido kinase, catalytic domain"/>
    <property type="match status" value="1"/>
</dbReference>
<dbReference type="EMBL" id="JBHTIK010000002">
    <property type="protein sequence ID" value="MFD0847320.1"/>
    <property type="molecule type" value="Genomic_DNA"/>
</dbReference>
<keyword evidence="6" id="KW-0535">Nitrogen fixation</keyword>
<keyword evidence="4" id="KW-0547">Nucleotide-binding</keyword>
<evidence type="ECO:0000256" key="7">
    <source>
        <dbReference type="PROSITE-ProRule" id="PRU01331"/>
    </source>
</evidence>
<evidence type="ECO:0000256" key="2">
    <source>
        <dbReference type="ARBA" id="ARBA00003117"/>
    </source>
</evidence>
<keyword evidence="3 10" id="KW-0436">Ligase</keyword>
<proteinExistence type="inferred from homology"/>
<dbReference type="SUPFAM" id="SSF55931">
    <property type="entry name" value="Glutamine synthetase/guanido kinase"/>
    <property type="match status" value="1"/>
</dbReference>
<sequence>MTNQTFSAAGTPLCAVLTTDLAGITRGRSFPSDRIATYLDRGIGWVPANVAIDPFGAIGAHPWGSSGDLRIIPDPDTHVRVEHAVSPPLEFLLGDIMDLDGAPWVCCARGFLKTALDRFRAETGLEPVMAFEHEFRMEGATWADAPAFSLGAMRRAAGFCGTLMAALEEAGAEPEMILPEYGRDQFEVTLAPAPALQACDRAVVLREITREIARAAGMRASFTPKPEPDAAGSGVHIHFSLNAPPGNVTFDAARPGRLSEIAAHFTAGIVKHLPAITAFSAPSPISYLRLVEHSWSAAYAIVGERNREAALRICPTFPQNGPDAARQFNVEFRACDATANPYLVAALIVLAGLEGIRGALPLPELVSVDPSDLPDAERARLTRLPQSLGEALAALDADAVVKSWLPPELHACHSAMKTGEIERVAKLSPEDICALYGSVY</sequence>
<dbReference type="Pfam" id="PF00120">
    <property type="entry name" value="Gln-synt_C"/>
    <property type="match status" value="1"/>
</dbReference>
<dbReference type="GO" id="GO:0016874">
    <property type="term" value="F:ligase activity"/>
    <property type="evidence" value="ECO:0007669"/>
    <property type="project" value="UniProtKB-KW"/>
</dbReference>
<dbReference type="InterPro" id="IPR008147">
    <property type="entry name" value="Gln_synt_N"/>
</dbReference>
<protein>
    <submittedName>
        <fullName evidence="10">Glutamine synthetase family protein</fullName>
        <ecNumber evidence="10">6.3.1.-</ecNumber>
    </submittedName>
</protein>
<dbReference type="PANTHER" id="PTHR43785">
    <property type="entry name" value="GAMMA-GLUTAMYLPUTRESCINE SYNTHETASE"/>
    <property type="match status" value="1"/>
</dbReference>
<dbReference type="EC" id="6.3.1.-" evidence="10"/>
<evidence type="ECO:0000313" key="11">
    <source>
        <dbReference type="Proteomes" id="UP001597124"/>
    </source>
</evidence>
<evidence type="ECO:0000256" key="5">
    <source>
        <dbReference type="ARBA" id="ARBA00022840"/>
    </source>
</evidence>
<gene>
    <name evidence="10" type="ORF">ACFQ00_03210</name>
</gene>
<feature type="domain" description="GS catalytic" evidence="9">
    <location>
        <begin position="108"/>
        <end position="440"/>
    </location>
</feature>
<dbReference type="SMART" id="SM01230">
    <property type="entry name" value="Gln-synt_C"/>
    <property type="match status" value="1"/>
</dbReference>
<reference evidence="11" key="1">
    <citation type="journal article" date="2019" name="Int. J. Syst. Evol. Microbiol.">
        <title>The Global Catalogue of Microorganisms (GCM) 10K type strain sequencing project: providing services to taxonomists for standard genome sequencing and annotation.</title>
        <authorList>
            <consortium name="The Broad Institute Genomics Platform"/>
            <consortium name="The Broad Institute Genome Sequencing Center for Infectious Disease"/>
            <person name="Wu L."/>
            <person name="Ma J."/>
        </authorList>
    </citation>
    <scope>NUCLEOTIDE SEQUENCE [LARGE SCALE GENOMIC DNA]</scope>
    <source>
        <strain evidence="11">CCUG 52537</strain>
    </source>
</reference>
<evidence type="ECO:0000259" key="9">
    <source>
        <dbReference type="PROSITE" id="PS51987"/>
    </source>
</evidence>
<name>A0ABW3C092_SPHXN</name>
<dbReference type="RefSeq" id="WP_381486125.1">
    <property type="nucleotide sequence ID" value="NZ_JBHTIK010000002.1"/>
</dbReference>
<dbReference type="Gene3D" id="3.10.20.70">
    <property type="entry name" value="Glutamine synthetase, N-terminal domain"/>
    <property type="match status" value="1"/>
</dbReference>
<dbReference type="InterPro" id="IPR014746">
    <property type="entry name" value="Gln_synth/guanido_kin_cat_dom"/>
</dbReference>
<evidence type="ECO:0000256" key="4">
    <source>
        <dbReference type="ARBA" id="ARBA00022741"/>
    </source>
</evidence>
<evidence type="ECO:0000313" key="10">
    <source>
        <dbReference type="EMBL" id="MFD0847320.1"/>
    </source>
</evidence>
<dbReference type="PROSITE" id="PS51987">
    <property type="entry name" value="GS_CATALYTIC"/>
    <property type="match status" value="1"/>
</dbReference>
<accession>A0ABW3C092</accession>
<dbReference type="InterPro" id="IPR036651">
    <property type="entry name" value="Gln_synt_N_sf"/>
</dbReference>
<evidence type="ECO:0000256" key="6">
    <source>
        <dbReference type="ARBA" id="ARBA00023231"/>
    </source>
</evidence>
<dbReference type="InterPro" id="IPR008146">
    <property type="entry name" value="Gln_synth_cat_dom"/>
</dbReference>